<comment type="caution">
    <text evidence="7">The sequence shown here is derived from an EMBL/GenBank/DDBJ whole genome shotgun (WGS) entry which is preliminary data.</text>
</comment>
<dbReference type="InterPro" id="IPR044878">
    <property type="entry name" value="UbiA_sf"/>
</dbReference>
<keyword evidence="5 6" id="KW-0472">Membrane</keyword>
<gene>
    <name evidence="7" type="primary">eboC</name>
    <name evidence="7" type="ORF">PQG45_11015</name>
</gene>
<feature type="transmembrane region" description="Helical" evidence="6">
    <location>
        <begin position="42"/>
        <end position="66"/>
    </location>
</feature>
<dbReference type="InterPro" id="IPR000537">
    <property type="entry name" value="UbiA_prenyltransferase"/>
</dbReference>
<dbReference type="Pfam" id="PF01040">
    <property type="entry name" value="UbiA"/>
    <property type="match status" value="1"/>
</dbReference>
<evidence type="ECO:0000256" key="3">
    <source>
        <dbReference type="ARBA" id="ARBA00022692"/>
    </source>
</evidence>
<dbReference type="Proteomes" id="UP001249959">
    <property type="component" value="Unassembled WGS sequence"/>
</dbReference>
<evidence type="ECO:0000256" key="4">
    <source>
        <dbReference type="ARBA" id="ARBA00022989"/>
    </source>
</evidence>
<feature type="transmembrane region" description="Helical" evidence="6">
    <location>
        <begin position="217"/>
        <end position="235"/>
    </location>
</feature>
<dbReference type="Gene3D" id="1.10.357.140">
    <property type="entry name" value="UbiA prenyltransferase"/>
    <property type="match status" value="1"/>
</dbReference>
<evidence type="ECO:0000313" key="7">
    <source>
        <dbReference type="EMBL" id="MDU0809559.1"/>
    </source>
</evidence>
<dbReference type="InterPro" id="IPR050475">
    <property type="entry name" value="Prenyltransferase_related"/>
</dbReference>
<dbReference type="NCBIfam" id="NF035940">
    <property type="entry name" value="prenyl_rel_EboC"/>
    <property type="match status" value="1"/>
</dbReference>
<feature type="transmembrane region" description="Helical" evidence="6">
    <location>
        <begin position="193"/>
        <end position="211"/>
    </location>
</feature>
<dbReference type="RefSeq" id="WP_316070858.1">
    <property type="nucleotide sequence ID" value="NZ_JAVNWW010000007.1"/>
</dbReference>
<sequence length="295" mass="32752">MRIKIRAFLELMRPANVITALTDVLAGMAIVGFSFGTLDYQFWPVVFLGISTMCLYAGGVVFNDIFDHELDIIERPERALPSGRIQRAEAVFGGIVLLAFGIFLAFWQSRLSGIVAVIITILALFYDYKGKHMRIFGPINMGLCRAYNLMLGMSVYELGVLEHFYLILIPLIYIAAITLVSRGEVHGSQSAPLWFATFLFIIVHASQLAVGVQAGKWLYMLPFVLVHAYLIFAKLSKAIKNPIGPNIGQTVKTGVLTLILMNAAWVSVSEQYYMAFVTLALLPLSMWVGKKFAVS</sequence>
<feature type="transmembrane region" description="Helical" evidence="6">
    <location>
        <begin position="272"/>
        <end position="289"/>
    </location>
</feature>
<keyword evidence="3 6" id="KW-0812">Transmembrane</keyword>
<dbReference type="PANTHER" id="PTHR42723">
    <property type="entry name" value="CHLOROPHYLL SYNTHASE"/>
    <property type="match status" value="1"/>
</dbReference>
<comment type="subcellular location">
    <subcellularLocation>
        <location evidence="1">Membrane</location>
        <topology evidence="1">Multi-pass membrane protein</topology>
    </subcellularLocation>
</comment>
<keyword evidence="2" id="KW-1003">Cell membrane</keyword>
<proteinExistence type="predicted"/>
<keyword evidence="8" id="KW-1185">Reference proteome</keyword>
<dbReference type="PANTHER" id="PTHR42723:SF1">
    <property type="entry name" value="CHLOROPHYLL SYNTHASE, CHLOROPLASTIC"/>
    <property type="match status" value="1"/>
</dbReference>
<dbReference type="EMBL" id="JAVNWW010000007">
    <property type="protein sequence ID" value="MDU0809559.1"/>
    <property type="molecule type" value="Genomic_DNA"/>
</dbReference>
<protein>
    <submittedName>
        <fullName evidence="7">UbiA-like protein EboC</fullName>
    </submittedName>
</protein>
<dbReference type="CDD" id="cd13964">
    <property type="entry name" value="PT_UbiA_1"/>
    <property type="match status" value="1"/>
</dbReference>
<name>A0ABU3TUT7_9BACT</name>
<evidence type="ECO:0000256" key="2">
    <source>
        <dbReference type="ARBA" id="ARBA00022475"/>
    </source>
</evidence>
<feature type="transmembrane region" description="Helical" evidence="6">
    <location>
        <begin position="111"/>
        <end position="128"/>
    </location>
</feature>
<feature type="transmembrane region" description="Helical" evidence="6">
    <location>
        <begin position="12"/>
        <end position="36"/>
    </location>
</feature>
<evidence type="ECO:0000256" key="6">
    <source>
        <dbReference type="SAM" id="Phobius"/>
    </source>
</evidence>
<feature type="transmembrane region" description="Helical" evidence="6">
    <location>
        <begin position="87"/>
        <end position="105"/>
    </location>
</feature>
<keyword evidence="4 6" id="KW-1133">Transmembrane helix</keyword>
<evidence type="ECO:0000313" key="8">
    <source>
        <dbReference type="Proteomes" id="UP001249959"/>
    </source>
</evidence>
<feature type="transmembrane region" description="Helical" evidence="6">
    <location>
        <begin position="162"/>
        <end position="181"/>
    </location>
</feature>
<evidence type="ECO:0000256" key="1">
    <source>
        <dbReference type="ARBA" id="ARBA00004141"/>
    </source>
</evidence>
<organism evidence="7 8">
    <name type="scientific">Aquirufa regiilacus</name>
    <dbReference type="NCBI Taxonomy" id="3024868"/>
    <lineage>
        <taxon>Bacteria</taxon>
        <taxon>Pseudomonadati</taxon>
        <taxon>Bacteroidota</taxon>
        <taxon>Cytophagia</taxon>
        <taxon>Cytophagales</taxon>
        <taxon>Flectobacillaceae</taxon>
        <taxon>Aquirufa</taxon>
    </lineage>
</organism>
<accession>A0ABU3TUT7</accession>
<evidence type="ECO:0000256" key="5">
    <source>
        <dbReference type="ARBA" id="ARBA00023136"/>
    </source>
</evidence>
<reference evidence="7 8" key="1">
    <citation type="submission" date="2023-09" db="EMBL/GenBank/DDBJ databases">
        <title>Aquirufa genomes.</title>
        <authorList>
            <person name="Pitt A."/>
        </authorList>
    </citation>
    <scope>NUCLEOTIDE SEQUENCE [LARGE SCALE GENOMIC DNA]</scope>
    <source>
        <strain evidence="7 8">LEOWEIH-7C</strain>
    </source>
</reference>